<feature type="transmembrane region" description="Helical" evidence="1">
    <location>
        <begin position="188"/>
        <end position="209"/>
    </location>
</feature>
<dbReference type="EMBL" id="CP099490">
    <property type="protein sequence ID" value="USQ74875.1"/>
    <property type="molecule type" value="Genomic_DNA"/>
</dbReference>
<organism evidence="2 3">
    <name type="scientific">Ornithinimicrobium cryptoxanthini</name>
    <dbReference type="NCBI Taxonomy" id="2934161"/>
    <lineage>
        <taxon>Bacteria</taxon>
        <taxon>Bacillati</taxon>
        <taxon>Actinomycetota</taxon>
        <taxon>Actinomycetes</taxon>
        <taxon>Micrococcales</taxon>
        <taxon>Ornithinimicrobiaceae</taxon>
        <taxon>Ornithinimicrobium</taxon>
    </lineage>
</organism>
<accession>A0ABY4YDM5</accession>
<proteinExistence type="predicted"/>
<keyword evidence="1" id="KW-1133">Transmembrane helix</keyword>
<protein>
    <submittedName>
        <fullName evidence="2">DUF4386 family protein</fullName>
    </submittedName>
</protein>
<evidence type="ECO:0000313" key="2">
    <source>
        <dbReference type="EMBL" id="USQ74875.1"/>
    </source>
</evidence>
<dbReference type="Proteomes" id="UP001056535">
    <property type="component" value="Chromosome"/>
</dbReference>
<keyword evidence="3" id="KW-1185">Reference proteome</keyword>
<evidence type="ECO:0000256" key="1">
    <source>
        <dbReference type="SAM" id="Phobius"/>
    </source>
</evidence>
<feature type="transmembrane region" description="Helical" evidence="1">
    <location>
        <begin position="106"/>
        <end position="129"/>
    </location>
</feature>
<keyword evidence="1" id="KW-0472">Membrane</keyword>
<evidence type="ECO:0000313" key="3">
    <source>
        <dbReference type="Proteomes" id="UP001056535"/>
    </source>
</evidence>
<name>A0ABY4YDM5_9MICO</name>
<sequence length="249" mass="25650">MNIQNQKMILTRRRHKMNGLQKMGAVAALAMAAAWVVAFAVLLGVLMPAGYDDEGASALEKAGILTENQALASIGLYLIPYVAWGILLVVLALALHDLLKAGSPAVAQIATAIGFIWAGLVIASGMVAINGIRVVGELYGTDAAQAGAVWAPVETVVGGLGGGAGEILGGVWLLLIGWAALRAQELPRALSSLGIVLGIAGILTVVPALEPAASLYGLGLIVWFVWLGTLMLRTSARRTSRTPARVAAG</sequence>
<keyword evidence="1" id="KW-0812">Transmembrane</keyword>
<feature type="transmembrane region" description="Helical" evidence="1">
    <location>
        <begin position="215"/>
        <end position="232"/>
    </location>
</feature>
<gene>
    <name evidence="2" type="ORF">NF557_09375</name>
</gene>
<feature type="transmembrane region" description="Helical" evidence="1">
    <location>
        <begin position="160"/>
        <end position="181"/>
    </location>
</feature>
<reference evidence="2" key="1">
    <citation type="submission" date="2022-06" db="EMBL/GenBank/DDBJ databases">
        <title>Ornithinimicrobium JY.X270.</title>
        <authorList>
            <person name="Huang Y."/>
        </authorList>
    </citation>
    <scope>NUCLEOTIDE SEQUENCE</scope>
    <source>
        <strain evidence="2">JY.X270</strain>
    </source>
</reference>
<feature type="transmembrane region" description="Helical" evidence="1">
    <location>
        <begin position="72"/>
        <end position="94"/>
    </location>
</feature>
<dbReference type="RefSeq" id="WP_252618940.1">
    <property type="nucleotide sequence ID" value="NZ_CP099490.1"/>
</dbReference>